<dbReference type="RefSeq" id="WP_191037757.1">
    <property type="nucleotide sequence ID" value="NZ_JACXAA010000001.1"/>
</dbReference>
<dbReference type="Gene3D" id="3.40.630.30">
    <property type="match status" value="1"/>
</dbReference>
<organism evidence="1 2">
    <name type="scientific">Spirosoma validum</name>
    <dbReference type="NCBI Taxonomy" id="2771355"/>
    <lineage>
        <taxon>Bacteria</taxon>
        <taxon>Pseudomonadati</taxon>
        <taxon>Bacteroidota</taxon>
        <taxon>Cytophagia</taxon>
        <taxon>Cytophagales</taxon>
        <taxon>Cytophagaceae</taxon>
        <taxon>Spirosoma</taxon>
    </lineage>
</organism>
<accession>A0A927AYL2</accession>
<name>A0A927AYL2_9BACT</name>
<comment type="caution">
    <text evidence="1">The sequence shown here is derived from an EMBL/GenBank/DDBJ whole genome shotgun (WGS) entry which is preliminary data.</text>
</comment>
<proteinExistence type="predicted"/>
<reference evidence="1" key="1">
    <citation type="submission" date="2020-09" db="EMBL/GenBank/DDBJ databases">
        <authorList>
            <person name="Kim M.K."/>
        </authorList>
    </citation>
    <scope>NUCLEOTIDE SEQUENCE</scope>
    <source>
        <strain evidence="1">BT704</strain>
    </source>
</reference>
<keyword evidence="2" id="KW-1185">Reference proteome</keyword>
<evidence type="ECO:0000313" key="2">
    <source>
        <dbReference type="Proteomes" id="UP000653797"/>
    </source>
</evidence>
<evidence type="ECO:0000313" key="1">
    <source>
        <dbReference type="EMBL" id="MBD2752146.1"/>
    </source>
</evidence>
<dbReference type="AlphaFoldDB" id="A0A927AYL2"/>
<dbReference type="InterPro" id="IPR016181">
    <property type="entry name" value="Acyl_CoA_acyltransferase"/>
</dbReference>
<protein>
    <submittedName>
        <fullName evidence="1">GNAT family N-acetyltransferase</fullName>
    </submittedName>
</protein>
<sequence length="359" mass="40906">MNGLISDNQPKEALIYQQQSVRIVVKKMADAAAIDLLKRTVYGTNGIQYQHTGHEAKIHQLANPFFFHLFSNKELIGIYCLDERKINVSGDSIISGFYGRYLSITETQQGKGYGRLLKVEAVRYVETHVATSCIFYSYIEEKNARSLRISEREGFTSITTLRTFVFRRYSPKLDSRFTRLPNSDKATLLTKLRRFYETYSLTTFAYISYQNNYFVLKEGDEIIAGVQANPVCWKFSAMPGLSGWVMMNMLPLSSVTRRFFDPANYQFVTLEGIYLKEGREDVFSVLLESVLAHVNCHSALLQIDTKDPLNKLLTDSKRMGPLSGFQKNITTHVMVKTSSDEPVLINPDAPVYVSSFDFS</sequence>
<dbReference type="SUPFAM" id="SSF55729">
    <property type="entry name" value="Acyl-CoA N-acyltransferases (Nat)"/>
    <property type="match status" value="1"/>
</dbReference>
<dbReference type="Proteomes" id="UP000653797">
    <property type="component" value="Unassembled WGS sequence"/>
</dbReference>
<dbReference type="EMBL" id="JACXAA010000001">
    <property type="protein sequence ID" value="MBD2752146.1"/>
    <property type="molecule type" value="Genomic_DNA"/>
</dbReference>
<gene>
    <name evidence="1" type="ORF">IC230_04525</name>
</gene>